<reference evidence="1" key="1">
    <citation type="submission" date="2014-02" db="EMBL/GenBank/DDBJ databases">
        <authorList>
            <person name="Genoscope - CEA"/>
        </authorList>
    </citation>
    <scope>NUCLEOTIDE SEQUENCE</scope>
    <source>
        <strain evidence="1">LS3</strain>
    </source>
</reference>
<dbReference type="EMBL" id="HG937692">
    <property type="protein sequence ID" value="CDP36756.1"/>
    <property type="molecule type" value="Genomic_DNA"/>
</dbReference>
<name>A0A060TC46_BLAAD</name>
<accession>A0A060TC46</accession>
<protein>
    <submittedName>
        <fullName evidence="1">ARAD1B20240p</fullName>
    </submittedName>
</protein>
<evidence type="ECO:0000313" key="1">
    <source>
        <dbReference type="EMBL" id="CDP36756.1"/>
    </source>
</evidence>
<sequence>MPGDIRAHYRQLLEQYASARQQYLRLERSGASEDELQNLRFELRMLRGAIETTEHLLRQGQK</sequence>
<dbReference type="AlphaFoldDB" id="A0A060TC46"/>
<organism evidence="1">
    <name type="scientific">Blastobotrys adeninivorans</name>
    <name type="common">Yeast</name>
    <name type="synonym">Arxula adeninivorans</name>
    <dbReference type="NCBI Taxonomy" id="409370"/>
    <lineage>
        <taxon>Eukaryota</taxon>
        <taxon>Fungi</taxon>
        <taxon>Dikarya</taxon>
        <taxon>Ascomycota</taxon>
        <taxon>Saccharomycotina</taxon>
        <taxon>Dipodascomycetes</taxon>
        <taxon>Dipodascales</taxon>
        <taxon>Trichomonascaceae</taxon>
        <taxon>Blastobotrys</taxon>
    </lineage>
</organism>
<gene>
    <name evidence="1" type="ORF">GNLVRS02_ARAD1B20240g</name>
</gene>
<reference evidence="1" key="2">
    <citation type="submission" date="2014-06" db="EMBL/GenBank/DDBJ databases">
        <title>The complete genome of Blastobotrys (Arxula) adeninivorans LS3 - a yeast of biotechnological interest.</title>
        <authorList>
            <person name="Kunze G."/>
            <person name="Gaillardin C."/>
            <person name="Czernicka M."/>
            <person name="Durrens P."/>
            <person name="Martin T."/>
            <person name="Boer E."/>
            <person name="Gabaldon T."/>
            <person name="Cruz J."/>
            <person name="Talla E."/>
            <person name="Marck C."/>
            <person name="Goffeau A."/>
            <person name="Barbe V."/>
            <person name="Baret P."/>
            <person name="Baronian K."/>
            <person name="Beier S."/>
            <person name="Bleykasten C."/>
            <person name="Bode R."/>
            <person name="Casaregola S."/>
            <person name="Despons L."/>
            <person name="Fairhead C."/>
            <person name="Giersberg M."/>
            <person name="Gierski P."/>
            <person name="Hahnel U."/>
            <person name="Hartmann A."/>
            <person name="Jankowska D."/>
            <person name="Jubin C."/>
            <person name="Jung P."/>
            <person name="Lafontaine I."/>
            <person name="Leh-Louis V."/>
            <person name="Lemaire M."/>
            <person name="Marcet-Houben M."/>
            <person name="Mascher M."/>
            <person name="Morel G."/>
            <person name="Richard G.-F."/>
            <person name="Riechen J."/>
            <person name="Sacerdot C."/>
            <person name="Sarkar A."/>
            <person name="Savel G."/>
            <person name="Schacherer J."/>
            <person name="Sherman D."/>
            <person name="Straub M.-L."/>
            <person name="Stein N."/>
            <person name="Thierry A."/>
            <person name="Trautwein-Schult A."/>
            <person name="Westhof E."/>
            <person name="Worch S."/>
            <person name="Dujon B."/>
            <person name="Souciet J.-L."/>
            <person name="Wincker P."/>
            <person name="Scholz U."/>
            <person name="Neuveglise N."/>
        </authorList>
    </citation>
    <scope>NUCLEOTIDE SEQUENCE</scope>
    <source>
        <strain evidence="1">LS3</strain>
    </source>
</reference>
<proteinExistence type="predicted"/>